<dbReference type="FunFam" id="1.10.10.200:FF:000002">
    <property type="entry name" value="Probable transcriptional regulatory protein CLM62_37755"/>
    <property type="match status" value="1"/>
</dbReference>
<evidence type="ECO:0000313" key="9">
    <source>
        <dbReference type="EMBL" id="QCZ36776.1"/>
    </source>
</evidence>
<dbReference type="NCBIfam" id="NF001030">
    <property type="entry name" value="PRK00110.1"/>
    <property type="match status" value="1"/>
</dbReference>
<evidence type="ECO:0000256" key="3">
    <source>
        <dbReference type="ARBA" id="ARBA00023015"/>
    </source>
</evidence>
<dbReference type="GO" id="GO:0003677">
    <property type="term" value="F:DNA binding"/>
    <property type="evidence" value="ECO:0007669"/>
    <property type="project" value="UniProtKB-UniRule"/>
</dbReference>
<dbReference type="InterPro" id="IPR029072">
    <property type="entry name" value="YebC-like"/>
</dbReference>
<dbReference type="EMBL" id="CP040825">
    <property type="protein sequence ID" value="QCZ36776.1"/>
    <property type="molecule type" value="Genomic_DNA"/>
</dbReference>
<keyword evidence="3 6" id="KW-0805">Transcription regulation</keyword>
<gene>
    <name evidence="9" type="ORF">FG904_02005</name>
</gene>
<evidence type="ECO:0000259" key="8">
    <source>
        <dbReference type="Pfam" id="PF20772"/>
    </source>
</evidence>
<sequence>MAGHSHAANIAHRKGAQDAARGKIFQKLSKEIYVAAKLGPNPDMNPALKLAIAKAKAKNMPKDNIEKAIAKASGDKNANAFVEKTFTATVPGGATFIVVTLSDNINRVTSNIQSYFNKQNGSMGKPGQIPYGFDKKGIIEIAKDLVAEDEIMMVALENGADDVVVEEQSYVITSLPEDFSNLKNAIEDNLSVSDYVQCEVTYLPSMYVEYEAEKAEKLLDFVEKLKDDEDIQDVFHNVEVK</sequence>
<dbReference type="SUPFAM" id="SSF75625">
    <property type="entry name" value="YebC-like"/>
    <property type="match status" value="1"/>
</dbReference>
<keyword evidence="2 6" id="KW-0963">Cytoplasm</keyword>
<proteinExistence type="inferred from homology"/>
<evidence type="ECO:0000256" key="6">
    <source>
        <dbReference type="HAMAP-Rule" id="MF_00693"/>
    </source>
</evidence>
<evidence type="ECO:0000256" key="5">
    <source>
        <dbReference type="ARBA" id="ARBA00023163"/>
    </source>
</evidence>
<feature type="domain" description="TACO1/YebC-like N-terminal" evidence="8">
    <location>
        <begin position="5"/>
        <end position="74"/>
    </location>
</feature>
<keyword evidence="5 6" id="KW-0804">Transcription</keyword>
<dbReference type="PANTHER" id="PTHR12532:SF6">
    <property type="entry name" value="TRANSCRIPTIONAL REGULATORY PROTEIN YEBC-RELATED"/>
    <property type="match status" value="1"/>
</dbReference>
<dbReference type="InterPro" id="IPR026564">
    <property type="entry name" value="Transcrip_reg_TACO1-like_dom3"/>
</dbReference>
<evidence type="ECO:0000259" key="7">
    <source>
        <dbReference type="Pfam" id="PF01709"/>
    </source>
</evidence>
<feature type="domain" description="TACO1/YebC-like second and third" evidence="7">
    <location>
        <begin position="83"/>
        <end position="238"/>
    </location>
</feature>
<dbReference type="Proteomes" id="UP000305457">
    <property type="component" value="Chromosome"/>
</dbReference>
<evidence type="ECO:0000256" key="1">
    <source>
        <dbReference type="ARBA" id="ARBA00008724"/>
    </source>
</evidence>
<dbReference type="Gene3D" id="1.10.10.200">
    <property type="match status" value="1"/>
</dbReference>
<protein>
    <recommendedName>
        <fullName evidence="6">Probable transcriptional regulatory protein FG904_02005</fullName>
    </recommendedName>
</protein>
<keyword evidence="4 6" id="KW-0238">DNA-binding</keyword>
<dbReference type="GO" id="GO:0005829">
    <property type="term" value="C:cytosol"/>
    <property type="evidence" value="ECO:0007669"/>
    <property type="project" value="TreeGrafter"/>
</dbReference>
<dbReference type="NCBIfam" id="TIGR01033">
    <property type="entry name" value="YebC/PmpR family DNA-binding transcriptional regulator"/>
    <property type="match status" value="1"/>
</dbReference>
<dbReference type="PANTHER" id="PTHR12532">
    <property type="entry name" value="TRANSLATIONAL ACTIVATOR OF CYTOCHROME C OXIDASE 1"/>
    <property type="match status" value="1"/>
</dbReference>
<organism evidence="9 10">
    <name type="scientific">Mycoplasma nasistruthionis</name>
    <dbReference type="NCBI Taxonomy" id="353852"/>
    <lineage>
        <taxon>Bacteria</taxon>
        <taxon>Bacillati</taxon>
        <taxon>Mycoplasmatota</taxon>
        <taxon>Mollicutes</taxon>
        <taxon>Mycoplasmataceae</taxon>
        <taxon>Mycoplasma</taxon>
    </lineage>
</organism>
<dbReference type="OrthoDB" id="9781053at2"/>
<dbReference type="Pfam" id="PF01709">
    <property type="entry name" value="Transcrip_reg"/>
    <property type="match status" value="1"/>
</dbReference>
<comment type="similarity">
    <text evidence="1 6">Belongs to the TACO1 family.</text>
</comment>
<name>A0A5B7XVD2_9MOLU</name>
<comment type="subcellular location">
    <subcellularLocation>
        <location evidence="6">Cytoplasm</location>
    </subcellularLocation>
</comment>
<accession>A0A5B7XVD2</accession>
<reference evidence="9 10" key="1">
    <citation type="submission" date="2019-06" db="EMBL/GenBank/DDBJ databases">
        <title>Mycoplasma sp. 2F1A isolated from ostrich.</title>
        <authorList>
            <person name="Spergser J."/>
        </authorList>
    </citation>
    <scope>NUCLEOTIDE SEQUENCE [LARGE SCALE GENOMIC DNA]</scope>
    <source>
        <strain evidence="9 10">2F1A</strain>
    </source>
</reference>
<dbReference type="HAMAP" id="MF_00693">
    <property type="entry name" value="Transcrip_reg_TACO1"/>
    <property type="match status" value="1"/>
</dbReference>
<dbReference type="Pfam" id="PF20772">
    <property type="entry name" value="TACO1_YebC_N"/>
    <property type="match status" value="1"/>
</dbReference>
<dbReference type="InterPro" id="IPR048300">
    <property type="entry name" value="TACO1_YebC-like_2nd/3rd_dom"/>
</dbReference>
<dbReference type="AlphaFoldDB" id="A0A5B7XVD2"/>
<dbReference type="InterPro" id="IPR049083">
    <property type="entry name" value="TACO1_YebC_N"/>
</dbReference>
<dbReference type="InterPro" id="IPR002876">
    <property type="entry name" value="Transcrip_reg_TACO1-like"/>
</dbReference>
<dbReference type="KEGG" id="mnh:FG904_02005"/>
<dbReference type="Gene3D" id="3.30.70.980">
    <property type="match status" value="2"/>
</dbReference>
<evidence type="ECO:0000313" key="10">
    <source>
        <dbReference type="Proteomes" id="UP000305457"/>
    </source>
</evidence>
<dbReference type="NCBIfam" id="NF009044">
    <property type="entry name" value="PRK12378.1"/>
    <property type="match status" value="1"/>
</dbReference>
<dbReference type="InterPro" id="IPR017856">
    <property type="entry name" value="Integrase-like_N"/>
</dbReference>
<evidence type="ECO:0000256" key="4">
    <source>
        <dbReference type="ARBA" id="ARBA00023125"/>
    </source>
</evidence>
<dbReference type="RefSeq" id="WP_139592258.1">
    <property type="nucleotide sequence ID" value="NZ_CP040825.1"/>
</dbReference>
<dbReference type="GO" id="GO:0006355">
    <property type="term" value="P:regulation of DNA-templated transcription"/>
    <property type="evidence" value="ECO:0007669"/>
    <property type="project" value="UniProtKB-UniRule"/>
</dbReference>
<evidence type="ECO:0000256" key="2">
    <source>
        <dbReference type="ARBA" id="ARBA00022490"/>
    </source>
</evidence>